<accession>A0A0K2VGY7</accession>
<dbReference type="EMBL" id="HACA01031865">
    <property type="protein sequence ID" value="CDW49226.1"/>
    <property type="molecule type" value="Transcribed_RNA"/>
</dbReference>
<name>A0A0K2VGY7_LEPSM</name>
<protein>
    <submittedName>
        <fullName evidence="1">Uncharacterized protein</fullName>
    </submittedName>
</protein>
<proteinExistence type="predicted"/>
<organism evidence="1">
    <name type="scientific">Lepeophtheirus salmonis</name>
    <name type="common">Salmon louse</name>
    <name type="synonym">Caligus salmonis</name>
    <dbReference type="NCBI Taxonomy" id="72036"/>
    <lineage>
        <taxon>Eukaryota</taxon>
        <taxon>Metazoa</taxon>
        <taxon>Ecdysozoa</taxon>
        <taxon>Arthropoda</taxon>
        <taxon>Crustacea</taxon>
        <taxon>Multicrustacea</taxon>
        <taxon>Hexanauplia</taxon>
        <taxon>Copepoda</taxon>
        <taxon>Siphonostomatoida</taxon>
        <taxon>Caligidae</taxon>
        <taxon>Lepeophtheirus</taxon>
    </lineage>
</organism>
<reference evidence="1" key="1">
    <citation type="submission" date="2014-05" db="EMBL/GenBank/DDBJ databases">
        <authorList>
            <person name="Chronopoulou M."/>
        </authorList>
    </citation>
    <scope>NUCLEOTIDE SEQUENCE</scope>
    <source>
        <tissue evidence="1">Whole organism</tissue>
    </source>
</reference>
<sequence>MYTTKQIPLEKLVPKTEINKINWRDNGNKCSLPGNTDVKIHLSKEIKRNWDLNKINNVLNYNETTHPAIAMLKRCPQLS</sequence>
<evidence type="ECO:0000313" key="1">
    <source>
        <dbReference type="EMBL" id="CDW49226.1"/>
    </source>
</evidence>
<dbReference type="AlphaFoldDB" id="A0A0K2VGY7"/>